<proteinExistence type="inferred from homology"/>
<keyword evidence="11 16" id="KW-0067">ATP-binding</keyword>
<keyword evidence="7 16" id="KW-0963">Cytoplasm</keyword>
<evidence type="ECO:0000256" key="12">
    <source>
        <dbReference type="ARBA" id="ARBA00022958"/>
    </source>
</evidence>
<comment type="subunit">
    <text evidence="5 16">Homodimer.</text>
</comment>
<keyword evidence="18" id="KW-1185">Reference proteome</keyword>
<comment type="subcellular location">
    <subcellularLocation>
        <location evidence="3 16">Cytoplasm</location>
    </subcellularLocation>
</comment>
<evidence type="ECO:0000256" key="14">
    <source>
        <dbReference type="ARBA" id="ARBA00038036"/>
    </source>
</evidence>
<dbReference type="InterPro" id="IPR004619">
    <property type="entry name" value="Type_III_PanK"/>
</dbReference>
<dbReference type="InterPro" id="IPR043129">
    <property type="entry name" value="ATPase_NBD"/>
</dbReference>
<dbReference type="OrthoDB" id="9804707at2"/>
<feature type="binding site" evidence="16">
    <location>
        <position position="86"/>
    </location>
    <ligand>
        <name>substrate</name>
    </ligand>
</feature>
<evidence type="ECO:0000256" key="6">
    <source>
        <dbReference type="ARBA" id="ARBA00012102"/>
    </source>
</evidence>
<evidence type="ECO:0000256" key="13">
    <source>
        <dbReference type="ARBA" id="ARBA00022993"/>
    </source>
</evidence>
<dbReference type="EMBL" id="FQTV01000007">
    <property type="protein sequence ID" value="SHF30978.1"/>
    <property type="molecule type" value="Genomic_DNA"/>
</dbReference>
<evidence type="ECO:0000313" key="17">
    <source>
        <dbReference type="EMBL" id="SHF30978.1"/>
    </source>
</evidence>
<comment type="similarity">
    <text evidence="14 16">Belongs to the type III pantothenate kinase family.</text>
</comment>
<dbReference type="GO" id="GO:0015937">
    <property type="term" value="P:coenzyme A biosynthetic process"/>
    <property type="evidence" value="ECO:0007669"/>
    <property type="project" value="UniProtKB-UniRule"/>
</dbReference>
<dbReference type="PANTHER" id="PTHR34265">
    <property type="entry name" value="TYPE III PANTOTHENATE KINASE"/>
    <property type="match status" value="1"/>
</dbReference>
<evidence type="ECO:0000256" key="3">
    <source>
        <dbReference type="ARBA" id="ARBA00004496"/>
    </source>
</evidence>
<feature type="active site" description="Proton acceptor" evidence="16">
    <location>
        <position position="95"/>
    </location>
</feature>
<dbReference type="CDD" id="cd24015">
    <property type="entry name" value="ASKHA_NBD_PanK-III"/>
    <property type="match status" value="1"/>
</dbReference>
<dbReference type="EC" id="2.7.1.33" evidence="6 16"/>
<dbReference type="PANTHER" id="PTHR34265:SF1">
    <property type="entry name" value="TYPE III PANTOTHENATE KINASE"/>
    <property type="match status" value="1"/>
</dbReference>
<evidence type="ECO:0000256" key="5">
    <source>
        <dbReference type="ARBA" id="ARBA00011738"/>
    </source>
</evidence>
<feature type="binding site" evidence="16">
    <location>
        <position position="171"/>
    </location>
    <ligand>
        <name>substrate</name>
    </ligand>
</feature>
<comment type="catalytic activity">
    <reaction evidence="1 16">
        <text>(R)-pantothenate + ATP = (R)-4'-phosphopantothenate + ADP + H(+)</text>
        <dbReference type="Rhea" id="RHEA:16373"/>
        <dbReference type="ChEBI" id="CHEBI:10986"/>
        <dbReference type="ChEBI" id="CHEBI:15378"/>
        <dbReference type="ChEBI" id="CHEBI:29032"/>
        <dbReference type="ChEBI" id="CHEBI:30616"/>
        <dbReference type="ChEBI" id="CHEBI:456216"/>
        <dbReference type="EC" id="2.7.1.33"/>
    </reaction>
</comment>
<comment type="cofactor">
    <cofactor evidence="2">
        <name>K(+)</name>
        <dbReference type="ChEBI" id="CHEBI:29103"/>
    </cofactor>
</comment>
<protein>
    <recommendedName>
        <fullName evidence="15 16">Type III pantothenate kinase</fullName>
        <ecNumber evidence="6 16">2.7.1.33</ecNumber>
    </recommendedName>
    <alternativeName>
        <fullName evidence="16">PanK-III</fullName>
    </alternativeName>
    <alternativeName>
        <fullName evidence="16">Pantothenic acid kinase</fullName>
    </alternativeName>
</protein>
<evidence type="ECO:0000313" key="18">
    <source>
        <dbReference type="Proteomes" id="UP000184509"/>
    </source>
</evidence>
<dbReference type="GO" id="GO:0046872">
    <property type="term" value="F:metal ion binding"/>
    <property type="evidence" value="ECO:0007669"/>
    <property type="project" value="UniProtKB-KW"/>
</dbReference>
<keyword evidence="10 16" id="KW-0418">Kinase</keyword>
<name>A0A1M5AL22_9BACE</name>
<dbReference type="AlphaFoldDB" id="A0A1M5AL22"/>
<evidence type="ECO:0000256" key="8">
    <source>
        <dbReference type="ARBA" id="ARBA00022679"/>
    </source>
</evidence>
<evidence type="ECO:0000256" key="10">
    <source>
        <dbReference type="ARBA" id="ARBA00022777"/>
    </source>
</evidence>
<keyword evidence="9 16" id="KW-0547">Nucleotide-binding</keyword>
<dbReference type="NCBIfam" id="TIGR00671">
    <property type="entry name" value="baf"/>
    <property type="match status" value="1"/>
</dbReference>
<evidence type="ECO:0000256" key="7">
    <source>
        <dbReference type="ARBA" id="ARBA00022490"/>
    </source>
</evidence>
<evidence type="ECO:0000256" key="11">
    <source>
        <dbReference type="ARBA" id="ARBA00022840"/>
    </source>
</evidence>
<evidence type="ECO:0000256" key="15">
    <source>
        <dbReference type="ARBA" id="ARBA00040883"/>
    </source>
</evidence>
<sequence>MNLIIDIGNTAAKVAIFNNNSLVEVFRSSNQYLDCLPEILCRFRINKGILASVIDITKDVSEQINALPFPILRLSPETPIPIENLYHTPETLGNDRLAAVIGANEIYPKKDILVIDAGTAITYDFIDAKERYLGGNISPGKKMRFKALHEFTGKLPLIDEEGIRTPLGVNTESAIREGVIKGIEFEMEGYINSLKISYPELLVFLTGGDANLFETNLNKSIFVDTFLVLKGLNRILNYNNSNI</sequence>
<accession>A0A1M5AL22</accession>
<evidence type="ECO:0000256" key="4">
    <source>
        <dbReference type="ARBA" id="ARBA00005225"/>
    </source>
</evidence>
<dbReference type="GO" id="GO:0004594">
    <property type="term" value="F:pantothenate kinase activity"/>
    <property type="evidence" value="ECO:0007669"/>
    <property type="project" value="UniProtKB-UniRule"/>
</dbReference>
<keyword evidence="12 16" id="KW-0630">Potassium</keyword>
<dbReference type="Gene3D" id="3.30.420.40">
    <property type="match status" value="1"/>
</dbReference>
<dbReference type="GO" id="GO:0005737">
    <property type="term" value="C:cytoplasm"/>
    <property type="evidence" value="ECO:0007669"/>
    <property type="project" value="UniProtKB-SubCell"/>
</dbReference>
<evidence type="ECO:0000256" key="2">
    <source>
        <dbReference type="ARBA" id="ARBA00001958"/>
    </source>
</evidence>
<keyword evidence="8 16" id="KW-0808">Transferase</keyword>
<keyword evidence="13 16" id="KW-0173">Coenzyme A biosynthesis</keyword>
<comment type="function">
    <text evidence="16">Catalyzes the phosphorylation of pantothenate (Pan), the first step in CoA biosynthesis.</text>
</comment>
<dbReference type="Pfam" id="PF03309">
    <property type="entry name" value="Pan_kinase"/>
    <property type="match status" value="1"/>
</dbReference>
<dbReference type="RefSeq" id="WP_073401003.1">
    <property type="nucleotide sequence ID" value="NZ_FQTV01000007.1"/>
</dbReference>
<dbReference type="UniPathway" id="UPA00241">
    <property type="reaction ID" value="UER00352"/>
</dbReference>
<reference evidence="17 18" key="1">
    <citation type="submission" date="2016-11" db="EMBL/GenBank/DDBJ databases">
        <authorList>
            <person name="Jaros S."/>
            <person name="Januszkiewicz K."/>
            <person name="Wedrychowicz H."/>
        </authorList>
    </citation>
    <scope>NUCLEOTIDE SEQUENCE [LARGE SCALE GENOMIC DNA]</scope>
    <source>
        <strain evidence="17 18">DSM 26991</strain>
    </source>
</reference>
<dbReference type="SUPFAM" id="SSF53067">
    <property type="entry name" value="Actin-like ATPase domain"/>
    <property type="match status" value="2"/>
</dbReference>
<dbReference type="STRING" id="1297750.SAMN05444405_10728"/>
<evidence type="ECO:0000256" key="9">
    <source>
        <dbReference type="ARBA" id="ARBA00022741"/>
    </source>
</evidence>
<feature type="binding site" evidence="16">
    <location>
        <begin position="6"/>
        <end position="13"/>
    </location>
    <ligand>
        <name>ATP</name>
        <dbReference type="ChEBI" id="CHEBI:30616"/>
    </ligand>
</feature>
<gene>
    <name evidence="16" type="primary">coaX</name>
    <name evidence="17" type="ORF">SAMN05444405_10728</name>
</gene>
<dbReference type="Proteomes" id="UP000184509">
    <property type="component" value="Unassembled WGS sequence"/>
</dbReference>
<feature type="binding site" evidence="16">
    <location>
        <position position="119"/>
    </location>
    <ligand>
        <name>ATP</name>
        <dbReference type="ChEBI" id="CHEBI:30616"/>
    </ligand>
</feature>
<evidence type="ECO:0000256" key="1">
    <source>
        <dbReference type="ARBA" id="ARBA00001206"/>
    </source>
</evidence>
<dbReference type="GO" id="GO:0005524">
    <property type="term" value="F:ATP binding"/>
    <property type="evidence" value="ECO:0007669"/>
    <property type="project" value="UniProtKB-UniRule"/>
</dbReference>
<keyword evidence="16" id="KW-0479">Metal-binding</keyword>
<comment type="cofactor">
    <cofactor evidence="16">
        <name>NH4(+)</name>
        <dbReference type="ChEBI" id="CHEBI:28938"/>
    </cofactor>
    <cofactor evidence="16">
        <name>K(+)</name>
        <dbReference type="ChEBI" id="CHEBI:29103"/>
    </cofactor>
    <text evidence="16">A monovalent cation. Ammonium or potassium.</text>
</comment>
<evidence type="ECO:0000256" key="16">
    <source>
        <dbReference type="HAMAP-Rule" id="MF_01274"/>
    </source>
</evidence>
<comment type="pathway">
    <text evidence="4 16">Cofactor biosynthesis; coenzyme A biosynthesis; CoA from (R)-pantothenate: step 1/5.</text>
</comment>
<feature type="binding site" evidence="16">
    <location>
        <position position="116"/>
    </location>
    <ligand>
        <name>K(+)</name>
        <dbReference type="ChEBI" id="CHEBI:29103"/>
    </ligand>
</feature>
<dbReference type="HAMAP" id="MF_01274">
    <property type="entry name" value="Pantothen_kinase_3"/>
    <property type="match status" value="1"/>
</dbReference>
<feature type="binding site" evidence="16">
    <location>
        <begin position="93"/>
        <end position="96"/>
    </location>
    <ligand>
        <name>substrate</name>
    </ligand>
</feature>
<organism evidence="17 18">
    <name type="scientific">Bacteroides luti</name>
    <dbReference type="NCBI Taxonomy" id="1297750"/>
    <lineage>
        <taxon>Bacteria</taxon>
        <taxon>Pseudomonadati</taxon>
        <taxon>Bacteroidota</taxon>
        <taxon>Bacteroidia</taxon>
        <taxon>Bacteroidales</taxon>
        <taxon>Bacteroidaceae</taxon>
        <taxon>Bacteroides</taxon>
    </lineage>
</organism>